<dbReference type="Gene3D" id="1.10.10.60">
    <property type="entry name" value="Homeodomain-like"/>
    <property type="match status" value="2"/>
</dbReference>
<name>A0A8I6RMB1_CIMLE</name>
<evidence type="ECO:0000256" key="7">
    <source>
        <dbReference type="SAM" id="MobiDB-lite"/>
    </source>
</evidence>
<evidence type="ECO:0000259" key="8">
    <source>
        <dbReference type="PROSITE" id="PS50090"/>
    </source>
</evidence>
<accession>A0A8I6RMB1</accession>
<dbReference type="EnsemblMetazoa" id="XM_014392469.2">
    <property type="protein sequence ID" value="XP_014247955.1"/>
    <property type="gene ID" value="LOC106665768"/>
</dbReference>
<dbReference type="AlphaFoldDB" id="A0A8I6RMB1"/>
<sequence>MEVSGQHCTADPQFCWTIVTTNFVTFRLRPADSFVAFTRPASLQCYTEFLDRAPAMSAIEPFSLFEEKGAKRIQIISNDEVPKLEYNQVQILEGENGEKTIFVVNPTVDNMSAKQLLEGFNFMSVEGGGIEDGEGEHMEQENEIEEDVDPLKLSPTMLSEKDCWNWKETEMLIKIRGSKHSRMLMAPNGTKCKIWQEVAEELKERGIEKGAKACDEKWRRLKMGYYRVKDKINLGFKPRWQYYKLLDDIFQQEHHMKQSVSIDKNSKPSDHVYHKTENNDSNASTNSTSECALEETVNKTNILDDRWTYKPIISLIKYRKKYDHQFKTARPGVKTKLWRQIADHLSKGRGFNFTGDGCYDKWRSMMTRYRSLKAKKTFFPHASIKWVYFKPMEEILGADFDNYEQKRDSPKEEYHEEPVHENEINYGLQMELQEDARIQFEPKQTVDIEIQTEDSSINNSSPLDIFTATLATELLHQKRGLLDIMKEQTKSFEDRLKRLEDAEARMAEIQQEKFSRQEELIRNLGIANDLEKRKIQVLERFLENFNNPKNL</sequence>
<dbReference type="KEGG" id="clec:106665768"/>
<evidence type="ECO:0000313" key="10">
    <source>
        <dbReference type="Proteomes" id="UP000494040"/>
    </source>
</evidence>
<reference evidence="9" key="1">
    <citation type="submission" date="2022-01" db="UniProtKB">
        <authorList>
            <consortium name="EnsemblMetazoa"/>
        </authorList>
    </citation>
    <scope>IDENTIFICATION</scope>
</reference>
<feature type="domain" description="Myb-like" evidence="8">
    <location>
        <begin position="299"/>
        <end position="366"/>
    </location>
</feature>
<dbReference type="RefSeq" id="XP_014247955.1">
    <property type="nucleotide sequence ID" value="XM_014392469.2"/>
</dbReference>
<keyword evidence="10" id="KW-1185">Reference proteome</keyword>
<dbReference type="Proteomes" id="UP000494040">
    <property type="component" value="Unassembled WGS sequence"/>
</dbReference>
<dbReference type="PANTHER" id="PTHR21654">
    <property type="entry name" value="FI21293P1"/>
    <property type="match status" value="1"/>
</dbReference>
<keyword evidence="4" id="KW-0804">Transcription</keyword>
<dbReference type="InterPro" id="IPR044822">
    <property type="entry name" value="Myb_DNA-bind_4"/>
</dbReference>
<dbReference type="PROSITE" id="PS50090">
    <property type="entry name" value="MYB_LIKE"/>
    <property type="match status" value="1"/>
</dbReference>
<evidence type="ECO:0000313" key="9">
    <source>
        <dbReference type="EnsemblMetazoa" id="XP_014247955.1"/>
    </source>
</evidence>
<keyword evidence="6" id="KW-0175">Coiled coil</keyword>
<dbReference type="Pfam" id="PF13837">
    <property type="entry name" value="Myb_DNA-bind_4"/>
    <property type="match status" value="2"/>
</dbReference>
<feature type="compositionally biased region" description="Basic and acidic residues" evidence="7">
    <location>
        <begin position="264"/>
        <end position="278"/>
    </location>
</feature>
<comment type="subcellular location">
    <subcellularLocation>
        <location evidence="1">Nucleus</location>
    </subcellularLocation>
</comment>
<feature type="region of interest" description="Disordered" evidence="7">
    <location>
        <begin position="259"/>
        <end position="290"/>
    </location>
</feature>
<dbReference type="GO" id="GO:0003677">
    <property type="term" value="F:DNA binding"/>
    <property type="evidence" value="ECO:0007669"/>
    <property type="project" value="UniProtKB-KW"/>
</dbReference>
<dbReference type="InterPro" id="IPR001005">
    <property type="entry name" value="SANT/Myb"/>
</dbReference>
<evidence type="ECO:0000256" key="3">
    <source>
        <dbReference type="ARBA" id="ARBA00023125"/>
    </source>
</evidence>
<dbReference type="PANTHER" id="PTHR21654:SF84">
    <property type="entry name" value="SI:DKEY-66I24.7"/>
    <property type="match status" value="1"/>
</dbReference>
<evidence type="ECO:0000256" key="5">
    <source>
        <dbReference type="ARBA" id="ARBA00023242"/>
    </source>
</evidence>
<protein>
    <recommendedName>
        <fullName evidence="8">Myb-like domain-containing protein</fullName>
    </recommendedName>
</protein>
<dbReference type="GO" id="GO:0010468">
    <property type="term" value="P:regulation of gene expression"/>
    <property type="evidence" value="ECO:0007669"/>
    <property type="project" value="UniProtKB-ARBA"/>
</dbReference>
<dbReference type="GO" id="GO:0005634">
    <property type="term" value="C:nucleus"/>
    <property type="evidence" value="ECO:0007669"/>
    <property type="project" value="UniProtKB-SubCell"/>
</dbReference>
<dbReference type="OrthoDB" id="6621928at2759"/>
<proteinExistence type="predicted"/>
<feature type="coiled-coil region" evidence="6">
    <location>
        <begin position="482"/>
        <end position="519"/>
    </location>
</feature>
<evidence type="ECO:0000256" key="6">
    <source>
        <dbReference type="SAM" id="Coils"/>
    </source>
</evidence>
<feature type="compositionally biased region" description="Low complexity" evidence="7">
    <location>
        <begin position="279"/>
        <end position="289"/>
    </location>
</feature>
<evidence type="ECO:0000256" key="1">
    <source>
        <dbReference type="ARBA" id="ARBA00004123"/>
    </source>
</evidence>
<dbReference type="GeneID" id="106665768"/>
<keyword evidence="5" id="KW-0539">Nucleus</keyword>
<keyword evidence="2" id="KW-0805">Transcription regulation</keyword>
<evidence type="ECO:0000256" key="2">
    <source>
        <dbReference type="ARBA" id="ARBA00023015"/>
    </source>
</evidence>
<keyword evidence="3" id="KW-0238">DNA-binding</keyword>
<evidence type="ECO:0000256" key="4">
    <source>
        <dbReference type="ARBA" id="ARBA00023163"/>
    </source>
</evidence>
<organism evidence="9 10">
    <name type="scientific">Cimex lectularius</name>
    <name type="common">Bed bug</name>
    <name type="synonym">Acanthia lectularia</name>
    <dbReference type="NCBI Taxonomy" id="79782"/>
    <lineage>
        <taxon>Eukaryota</taxon>
        <taxon>Metazoa</taxon>
        <taxon>Ecdysozoa</taxon>
        <taxon>Arthropoda</taxon>
        <taxon>Hexapoda</taxon>
        <taxon>Insecta</taxon>
        <taxon>Pterygota</taxon>
        <taxon>Neoptera</taxon>
        <taxon>Paraneoptera</taxon>
        <taxon>Hemiptera</taxon>
        <taxon>Heteroptera</taxon>
        <taxon>Panheteroptera</taxon>
        <taxon>Cimicomorpha</taxon>
        <taxon>Cimicidae</taxon>
        <taxon>Cimex</taxon>
    </lineage>
</organism>